<protein>
    <submittedName>
        <fullName evidence="1">Uncharacterized protein</fullName>
    </submittedName>
</protein>
<dbReference type="AlphaFoldDB" id="A0AA88L117"/>
<reference evidence="1" key="1">
    <citation type="submission" date="2023-07" db="EMBL/GenBank/DDBJ databases">
        <title>Chromosome-level genome assembly of Artemia franciscana.</title>
        <authorList>
            <person name="Jo E."/>
        </authorList>
    </citation>
    <scope>NUCLEOTIDE SEQUENCE</scope>
    <source>
        <tissue evidence="1">Whole body</tissue>
    </source>
</reference>
<name>A0AA88L117_ARTSF</name>
<dbReference type="EMBL" id="JAVRJZ010000018">
    <property type="protein sequence ID" value="KAK2708851.1"/>
    <property type="molecule type" value="Genomic_DNA"/>
</dbReference>
<gene>
    <name evidence="1" type="ORF">QYM36_014468</name>
</gene>
<proteinExistence type="predicted"/>
<organism evidence="1 2">
    <name type="scientific">Artemia franciscana</name>
    <name type="common">Brine shrimp</name>
    <name type="synonym">Artemia sanfranciscana</name>
    <dbReference type="NCBI Taxonomy" id="6661"/>
    <lineage>
        <taxon>Eukaryota</taxon>
        <taxon>Metazoa</taxon>
        <taxon>Ecdysozoa</taxon>
        <taxon>Arthropoda</taxon>
        <taxon>Crustacea</taxon>
        <taxon>Branchiopoda</taxon>
        <taxon>Anostraca</taxon>
        <taxon>Artemiidae</taxon>
        <taxon>Artemia</taxon>
    </lineage>
</organism>
<sequence>MEDIIKAIQQHNKKKNSLPRYVIFEPDMVPEIGGEITTTLTKKVNKLVVKFDNFVELVGPTVQEFQKLSRVKE</sequence>
<comment type="caution">
    <text evidence="1">The sequence shown here is derived from an EMBL/GenBank/DDBJ whole genome shotgun (WGS) entry which is preliminary data.</text>
</comment>
<keyword evidence="2" id="KW-1185">Reference proteome</keyword>
<dbReference type="Proteomes" id="UP001187531">
    <property type="component" value="Unassembled WGS sequence"/>
</dbReference>
<evidence type="ECO:0000313" key="2">
    <source>
        <dbReference type="Proteomes" id="UP001187531"/>
    </source>
</evidence>
<evidence type="ECO:0000313" key="1">
    <source>
        <dbReference type="EMBL" id="KAK2708851.1"/>
    </source>
</evidence>
<accession>A0AA88L117</accession>